<dbReference type="AlphaFoldDB" id="A0A2S9JK89"/>
<dbReference type="InterPro" id="IPR018666">
    <property type="entry name" value="DUF2125"/>
</dbReference>
<dbReference type="Proteomes" id="UP000238563">
    <property type="component" value="Unassembled WGS sequence"/>
</dbReference>
<evidence type="ECO:0000313" key="2">
    <source>
        <dbReference type="EMBL" id="PRD53521.1"/>
    </source>
</evidence>
<reference evidence="2 3" key="1">
    <citation type="submission" date="2018-02" db="EMBL/GenBank/DDBJ databases">
        <title>The draft genome of Phyllobacterium myrsinacearum DSM5892.</title>
        <authorList>
            <person name="Li L."/>
            <person name="Liu L."/>
            <person name="Zhang X."/>
            <person name="Wang T."/>
        </authorList>
    </citation>
    <scope>NUCLEOTIDE SEQUENCE [LARGE SCALE GENOMIC DNA]</scope>
    <source>
        <strain evidence="2 3">DSM 5892</strain>
    </source>
</reference>
<keyword evidence="1" id="KW-0812">Transmembrane</keyword>
<organism evidence="2 3">
    <name type="scientific">Phyllobacterium myrsinacearum</name>
    <dbReference type="NCBI Taxonomy" id="28101"/>
    <lineage>
        <taxon>Bacteria</taxon>
        <taxon>Pseudomonadati</taxon>
        <taxon>Pseudomonadota</taxon>
        <taxon>Alphaproteobacteria</taxon>
        <taxon>Hyphomicrobiales</taxon>
        <taxon>Phyllobacteriaceae</taxon>
        <taxon>Phyllobacterium</taxon>
    </lineage>
</organism>
<dbReference type="OrthoDB" id="7169664at2"/>
<proteinExistence type="predicted"/>
<gene>
    <name evidence="2" type="ORF">C5750_14280</name>
</gene>
<evidence type="ECO:0008006" key="4">
    <source>
        <dbReference type="Google" id="ProtNLM"/>
    </source>
</evidence>
<keyword evidence="3" id="KW-1185">Reference proteome</keyword>
<accession>A0A2S9JK89</accession>
<dbReference type="EMBL" id="PVBT01000003">
    <property type="protein sequence ID" value="PRD53521.1"/>
    <property type="molecule type" value="Genomic_DNA"/>
</dbReference>
<feature type="transmembrane region" description="Helical" evidence="1">
    <location>
        <begin position="18"/>
        <end position="37"/>
    </location>
</feature>
<sequence length="339" mass="35670">MTSSTADKPYNAGRRIRFLAAGIVLVGLLYTGGWYYVANMLETRVAANIAGLQAKGINAACDNAAASGYPFRLGLNCSKVSWVDQAKNVSVNAGAFRSAAQVYAPFHIVSEIDGPAAVSVPGMPPLDLNWDNLKSSMRLDKPIPQRLSVQGRNIVVTQHNPSGAGAPFATLKDGQLHFRAMEPVMDIALSFSSLKIADNTVYDKPLPELTGAADIQMANGFALIGKTERDLSVLRGQSGLLRNVDLALPDGSGIAISGPFSVADDGRISGDFKITLRNPEGVANTAKSIFPGQDKIISSVVQAMAFVPKDASGAPTLPVSVKNGKMSVGFISIGRLPSL</sequence>
<keyword evidence="1" id="KW-1133">Transmembrane helix</keyword>
<dbReference type="RefSeq" id="WP_105734523.1">
    <property type="nucleotide sequence ID" value="NZ_PVBT01000003.1"/>
</dbReference>
<protein>
    <recommendedName>
        <fullName evidence="4">DUF2125 domain-containing protein</fullName>
    </recommendedName>
</protein>
<evidence type="ECO:0000313" key="3">
    <source>
        <dbReference type="Proteomes" id="UP000238563"/>
    </source>
</evidence>
<dbReference type="Pfam" id="PF09898">
    <property type="entry name" value="DUF2125"/>
    <property type="match status" value="1"/>
</dbReference>
<evidence type="ECO:0000256" key="1">
    <source>
        <dbReference type="SAM" id="Phobius"/>
    </source>
</evidence>
<keyword evidence="1" id="KW-0472">Membrane</keyword>
<name>A0A2S9JK89_9HYPH</name>
<comment type="caution">
    <text evidence="2">The sequence shown here is derived from an EMBL/GenBank/DDBJ whole genome shotgun (WGS) entry which is preliminary data.</text>
</comment>